<dbReference type="RefSeq" id="YP_009208264.1">
    <property type="nucleotide sequence ID" value="NC_028903.1"/>
</dbReference>
<dbReference type="KEGG" id="vg:26634445"/>
<dbReference type="GeneID" id="26634445"/>
<name>A0A0D5BIB2_9CAUD</name>
<protein>
    <submittedName>
        <fullName evidence="1">Uncharacterized protein</fullName>
    </submittedName>
</protein>
<evidence type="ECO:0000313" key="2">
    <source>
        <dbReference type="Proteomes" id="UP000032685"/>
    </source>
</evidence>
<keyword evidence="2" id="KW-1185">Reference proteome</keyword>
<accession>A0A0D5BIB2</accession>
<organism evidence="1 2">
    <name type="scientific">Escherichia phage 172-1</name>
    <dbReference type="NCBI Taxonomy" id="1598146"/>
    <lineage>
        <taxon>Viruses</taxon>
        <taxon>Duplodnaviria</taxon>
        <taxon>Heunggongvirae</taxon>
        <taxon>Uroviricota</taxon>
        <taxon>Caudoviricetes</taxon>
        <taxon>Mktvariviridae</taxon>
        <taxon>Gordonclarkvirinae</taxon>
        <taxon>Kuravirus</taxon>
        <taxon>Kuravirus kv1721</taxon>
    </lineage>
</organism>
<proteinExistence type="predicted"/>
<dbReference type="EMBL" id="KP308307">
    <property type="protein sequence ID" value="AJW61481.1"/>
    <property type="molecule type" value="Genomic_DNA"/>
</dbReference>
<sequence length="83" mass="9295">MKVNMPNPLQVQLQNIRPGETFRMGSLHDNVMILAEPSYSEYLKVSSDRMVVVDIANGKIRCPLRTTKVIPVQVEANVIKGSK</sequence>
<dbReference type="Proteomes" id="UP000032685">
    <property type="component" value="Segment"/>
</dbReference>
<gene>
    <name evidence="1" type="ORF">1721_117</name>
</gene>
<evidence type="ECO:0000313" key="1">
    <source>
        <dbReference type="EMBL" id="AJW61481.1"/>
    </source>
</evidence>
<reference evidence="1 2" key="1">
    <citation type="submission" date="2014-12" db="EMBL/GenBank/DDBJ databases">
        <title>Completed Genome sequence of Escherichia coli Bacteriophage P172-1.</title>
        <authorList>
            <person name="Xu J."/>
            <person name="Chen M."/>
            <person name="Zhang W."/>
        </authorList>
    </citation>
    <scope>NUCLEOTIDE SEQUENCE [LARGE SCALE GENOMIC DNA]</scope>
</reference>